<gene>
    <name evidence="3" type="ORF">VST7929_02242</name>
</gene>
<dbReference type="SMART" id="SM00267">
    <property type="entry name" value="GGDEF"/>
    <property type="match status" value="1"/>
</dbReference>
<dbReference type="SUPFAM" id="SSF55785">
    <property type="entry name" value="PYP-like sensor domain (PAS domain)"/>
    <property type="match status" value="1"/>
</dbReference>
<proteinExistence type="predicted"/>
<evidence type="ECO:0000313" key="3">
    <source>
        <dbReference type="EMBL" id="CAH0534319.1"/>
    </source>
</evidence>
<dbReference type="InterPro" id="IPR013656">
    <property type="entry name" value="PAS_4"/>
</dbReference>
<dbReference type="InterPro" id="IPR000014">
    <property type="entry name" value="PAS"/>
</dbReference>
<comment type="caution">
    <text evidence="3">The sequence shown here is derived from an EMBL/GenBank/DDBJ whole genome shotgun (WGS) entry which is preliminary data.</text>
</comment>
<dbReference type="Pfam" id="PF00990">
    <property type="entry name" value="GGDEF"/>
    <property type="match status" value="1"/>
</dbReference>
<dbReference type="Gene3D" id="3.20.20.450">
    <property type="entry name" value="EAL domain"/>
    <property type="match status" value="1"/>
</dbReference>
<dbReference type="CDD" id="cd01949">
    <property type="entry name" value="GGDEF"/>
    <property type="match status" value="1"/>
</dbReference>
<dbReference type="CDD" id="cd00130">
    <property type="entry name" value="PAS"/>
    <property type="match status" value="1"/>
</dbReference>
<keyword evidence="4" id="KW-1185">Reference proteome</keyword>
<sequence>MPINALHQWFPTLTEHSPFIFAVLDTQHRYLMVNDRFCELCGLAREAIIGQTDRDVLGDQFYACFSPFYQRAFDGEVIEDEVVLNDGLGDTALHFSLSPMLNEQGDVQAVVIHAADTSERLVLNHSVTDAEAKFGLLSQLIQEGVCLLDGDVVISANDRAAQLLGVPHRHDLITESLGHFLSERHSERPLENLDNLINSPSAIECTTRRRHEPQTLTLSLSPTTSMGSPATLALLSPLPQSVAVAHQPVEMATVDPLTSLLNRHGFMSQLDRMVNQQQALTMLYLDIDNFKNINDSLGHHIGDRVLKEIAHRLQRLLSPEVVIGHLGSDEYAILLPCNIVPEQEALGIVEQIITLVKRPFDLQHFRKNLACSIGVVSYPKDGASARILLQNADTAMHEAKSQGRNRHVIFDELMNKEARKQLWLEIELQRALLHSRLQVFFQAKVSARDYSINGAEALVRWHHPVEGFISPGQFIPVAERSGLIEAVGRFVMREVFKAVKRWTQLGILPGRIAINLSPQQFRNPQLMSYVKRLQQESGVNPRNITFELTENAVMSDSEHALQMLDHIKKQGFALSIDDFGTGYSSLSYLARFPLDELKIDRAFICALDDTPKQITLVENIINLGKALSMNVVAEGVETREQATLLSNLNCDCIQGFHFYKPIAQHEFEALLLKNSKQTKTKTLNPVSHQ</sequence>
<dbReference type="CDD" id="cd01948">
    <property type="entry name" value="EAL"/>
    <property type="match status" value="1"/>
</dbReference>
<dbReference type="RefSeq" id="WP_237466812.1">
    <property type="nucleotide sequence ID" value="NZ_CAKLDI010000001.1"/>
</dbReference>
<accession>A0ABN8DVJ9</accession>
<dbReference type="SMART" id="SM00091">
    <property type="entry name" value="PAS"/>
    <property type="match status" value="2"/>
</dbReference>
<organism evidence="3 4">
    <name type="scientific">Vibrio stylophorae</name>
    <dbReference type="NCBI Taxonomy" id="659351"/>
    <lineage>
        <taxon>Bacteria</taxon>
        <taxon>Pseudomonadati</taxon>
        <taxon>Pseudomonadota</taxon>
        <taxon>Gammaproteobacteria</taxon>
        <taxon>Vibrionales</taxon>
        <taxon>Vibrionaceae</taxon>
        <taxon>Vibrio</taxon>
    </lineage>
</organism>
<dbReference type="Gene3D" id="3.30.450.20">
    <property type="entry name" value="PAS domain"/>
    <property type="match status" value="2"/>
</dbReference>
<name>A0ABN8DVJ9_9VIBR</name>
<dbReference type="SMART" id="SM00052">
    <property type="entry name" value="EAL"/>
    <property type="match status" value="1"/>
</dbReference>
<dbReference type="InterPro" id="IPR035965">
    <property type="entry name" value="PAS-like_dom_sf"/>
</dbReference>
<evidence type="ECO:0000259" key="2">
    <source>
        <dbReference type="PROSITE" id="PS50887"/>
    </source>
</evidence>
<dbReference type="Gene3D" id="3.30.70.270">
    <property type="match status" value="1"/>
</dbReference>
<dbReference type="PANTHER" id="PTHR44757">
    <property type="entry name" value="DIGUANYLATE CYCLASE DGCP"/>
    <property type="match status" value="1"/>
</dbReference>
<dbReference type="InterPro" id="IPR001633">
    <property type="entry name" value="EAL_dom"/>
</dbReference>
<dbReference type="NCBIfam" id="TIGR00254">
    <property type="entry name" value="GGDEF"/>
    <property type="match status" value="1"/>
</dbReference>
<feature type="domain" description="EAL" evidence="1">
    <location>
        <begin position="421"/>
        <end position="675"/>
    </location>
</feature>
<dbReference type="SUPFAM" id="SSF141868">
    <property type="entry name" value="EAL domain-like"/>
    <property type="match status" value="1"/>
</dbReference>
<evidence type="ECO:0000313" key="4">
    <source>
        <dbReference type="Proteomes" id="UP000838672"/>
    </source>
</evidence>
<feature type="domain" description="GGDEF" evidence="2">
    <location>
        <begin position="278"/>
        <end position="412"/>
    </location>
</feature>
<evidence type="ECO:0008006" key="5">
    <source>
        <dbReference type="Google" id="ProtNLM"/>
    </source>
</evidence>
<protein>
    <recommendedName>
        <fullName evidence="5">C-di-GMP phosphodiesterase</fullName>
    </recommendedName>
</protein>
<dbReference type="InterPro" id="IPR000160">
    <property type="entry name" value="GGDEF_dom"/>
</dbReference>
<dbReference type="PROSITE" id="PS50883">
    <property type="entry name" value="EAL"/>
    <property type="match status" value="1"/>
</dbReference>
<dbReference type="Proteomes" id="UP000838672">
    <property type="component" value="Unassembled WGS sequence"/>
</dbReference>
<dbReference type="PANTHER" id="PTHR44757:SF2">
    <property type="entry name" value="BIOFILM ARCHITECTURE MAINTENANCE PROTEIN MBAA"/>
    <property type="match status" value="1"/>
</dbReference>
<dbReference type="Pfam" id="PF08448">
    <property type="entry name" value="PAS_4"/>
    <property type="match status" value="1"/>
</dbReference>
<dbReference type="NCBIfam" id="TIGR00229">
    <property type="entry name" value="sensory_box"/>
    <property type="match status" value="1"/>
</dbReference>
<dbReference type="EMBL" id="CAKLDI010000001">
    <property type="protein sequence ID" value="CAH0534319.1"/>
    <property type="molecule type" value="Genomic_DNA"/>
</dbReference>
<dbReference type="Pfam" id="PF00563">
    <property type="entry name" value="EAL"/>
    <property type="match status" value="1"/>
</dbReference>
<dbReference type="SUPFAM" id="SSF55073">
    <property type="entry name" value="Nucleotide cyclase"/>
    <property type="match status" value="1"/>
</dbReference>
<dbReference type="Pfam" id="PF13188">
    <property type="entry name" value="PAS_8"/>
    <property type="match status" value="1"/>
</dbReference>
<dbReference type="InterPro" id="IPR052155">
    <property type="entry name" value="Biofilm_reg_signaling"/>
</dbReference>
<dbReference type="InterPro" id="IPR043128">
    <property type="entry name" value="Rev_trsase/Diguanyl_cyclase"/>
</dbReference>
<dbReference type="InterPro" id="IPR035919">
    <property type="entry name" value="EAL_sf"/>
</dbReference>
<dbReference type="PROSITE" id="PS50887">
    <property type="entry name" value="GGDEF"/>
    <property type="match status" value="1"/>
</dbReference>
<reference evidence="3" key="1">
    <citation type="submission" date="2021-11" db="EMBL/GenBank/DDBJ databases">
        <authorList>
            <person name="Rodrigo-Torres L."/>
            <person name="Arahal R. D."/>
            <person name="Lucena T."/>
        </authorList>
    </citation>
    <scope>NUCLEOTIDE SEQUENCE</scope>
    <source>
        <strain evidence="3">CECT 7929</strain>
    </source>
</reference>
<dbReference type="InterPro" id="IPR029787">
    <property type="entry name" value="Nucleotide_cyclase"/>
</dbReference>
<evidence type="ECO:0000259" key="1">
    <source>
        <dbReference type="PROSITE" id="PS50883"/>
    </source>
</evidence>